<dbReference type="eggNOG" id="COG2356">
    <property type="taxonomic scope" value="Bacteria"/>
</dbReference>
<dbReference type="Gene3D" id="2.60.40.10">
    <property type="entry name" value="Immunoglobulins"/>
    <property type="match status" value="1"/>
</dbReference>
<dbReference type="GO" id="GO:0030246">
    <property type="term" value="F:carbohydrate binding"/>
    <property type="evidence" value="ECO:0007669"/>
    <property type="project" value="InterPro"/>
</dbReference>
<evidence type="ECO:0000313" key="5">
    <source>
        <dbReference type="Proteomes" id="UP000004671"/>
    </source>
</evidence>
<evidence type="ECO:0000259" key="2">
    <source>
        <dbReference type="SMART" id="SM00060"/>
    </source>
</evidence>
<dbReference type="Pfam" id="PF18962">
    <property type="entry name" value="Por_Secre_tail"/>
    <property type="match status" value="1"/>
</dbReference>
<dbReference type="OrthoDB" id="9803752at2"/>
<gene>
    <name evidence="3" type="ORF">Cabys_2261</name>
    <name evidence="4" type="ORF">Calab_3356</name>
</gene>
<dbReference type="NCBIfam" id="TIGR04183">
    <property type="entry name" value="Por_Secre_tail"/>
    <property type="match status" value="1"/>
</dbReference>
<dbReference type="SMART" id="SM00060">
    <property type="entry name" value="FN3"/>
    <property type="match status" value="1"/>
</dbReference>
<dbReference type="Proteomes" id="UP000183868">
    <property type="component" value="Chromosome"/>
</dbReference>
<dbReference type="HOGENOM" id="CLU_338506_0_0_0"/>
<feature type="domain" description="Fibronectin type-III" evidence="2">
    <location>
        <begin position="459"/>
        <end position="532"/>
    </location>
</feature>
<dbReference type="CDD" id="cd00063">
    <property type="entry name" value="FN3"/>
    <property type="match status" value="1"/>
</dbReference>
<dbReference type="eggNOG" id="COG4935">
    <property type="taxonomic scope" value="Bacteria"/>
</dbReference>
<reference evidence="3 6" key="2">
    <citation type="submission" date="2016-11" db="EMBL/GenBank/DDBJ databases">
        <title>Genomic analysis of Caldithrix abyssi and proposal of a novel bacterial phylum Caldithrichaeota.</title>
        <authorList>
            <person name="Kublanov I."/>
            <person name="Sigalova O."/>
            <person name="Gavrilov S."/>
            <person name="Lebedinsky A."/>
            <person name="Ivanova N."/>
            <person name="Daum C."/>
            <person name="Reddy T."/>
            <person name="Klenk H.P."/>
            <person name="Goker M."/>
            <person name="Reva O."/>
            <person name="Miroshnichenko M."/>
            <person name="Kyprides N."/>
            <person name="Woyke T."/>
            <person name="Gelfand M."/>
        </authorList>
    </citation>
    <scope>NUCLEOTIDE SEQUENCE [LARGE SCALE GENOMIC DNA]</scope>
    <source>
        <strain evidence="3 6">LF13</strain>
    </source>
</reference>
<dbReference type="PANTHER" id="PTHR40050:SF1">
    <property type="entry name" value="INNER SPORE COAT PROTEIN H"/>
    <property type="match status" value="1"/>
</dbReference>
<dbReference type="InterPro" id="IPR026444">
    <property type="entry name" value="Secre_tail"/>
</dbReference>
<dbReference type="Proteomes" id="UP000004671">
    <property type="component" value="Chromosome"/>
</dbReference>
<dbReference type="SUPFAM" id="SSF49344">
    <property type="entry name" value="CBD9-like"/>
    <property type="match status" value="1"/>
</dbReference>
<dbReference type="InterPro" id="IPR036116">
    <property type="entry name" value="FN3_sf"/>
</dbReference>
<protein>
    <submittedName>
        <fullName evidence="4">Fibronectin type III domain protein</fullName>
    </submittedName>
    <submittedName>
        <fullName evidence="3">Por secretion system C-terminal sorting domain-containing protein</fullName>
    </submittedName>
</protein>
<evidence type="ECO:0000313" key="4">
    <source>
        <dbReference type="EMBL" id="EHO42960.1"/>
    </source>
</evidence>
<feature type="chain" id="PRO_5010497920" evidence="1">
    <location>
        <begin position="23"/>
        <end position="840"/>
    </location>
</feature>
<dbReference type="InterPro" id="IPR003961">
    <property type="entry name" value="FN3_dom"/>
</dbReference>
<dbReference type="RefSeq" id="WP_006930392.1">
    <property type="nucleotide sequence ID" value="NZ_CM001402.1"/>
</dbReference>
<sequence length="840" mass="97730" precursor="true">MPILKMTGLVLTTLFCTALTLAAQNVSFESSNLPIVVIDTHGQEIPDEYRIVADMGIIYNGPDQRNYLNQSFNHFEGKIAIELRGASSQMFPKKQYRLETQTESGENLNVSLLGLPAENDWILYAPYSDKSLIRNVLIYQLSREIGQYASRTRFCELVLNGDYRGIYVLMEKIKRDKNRVNISKLKADEISGDDLTGGYIIKIDKRAGELVDGWQSIFPPYPQSAFRIFFQYHYPKPDEIVSQQKAYIQNWMFNFELSLFKNTFMHPDSGYYRWVNLNSFVDFFLLNEISKNVDGYRLSTFMYKDKDSKDGRLYMGPIWDFNLGFGNADYYHGYQTTGWQIDINRDPQFVDWNDPFLVPFWWEKLMSDSIFVKKLIQRYQILREDVFSLWHIYQLIDSYVDTLNEAQARNFQRWDVLGKYVWPNYFIGQTYEDEINYLKNWIAERLSWMDSQLFDEQPPTRPGRISVTQADHSSIALTWESATDNVGIAGYDVYLDGKYLQPTRLNNVTLYDLEDDKTYHITIKSRDFAGNRSLEEAQITASTELFTESDGLIVMKTEGAIYVDAFEEDQWRQVAWQSVEHVLMDNIENQSDLSARFKMLWDDVNLYLLVRIFDDLKIRDSGVNFYQDDGLELLFDMNYGKSNAIYSHTFTYRFTFQDSQFVETEQQAVEGIVYGVKMLDDGYFAELAIPWKTLRKEPAEGQLIAFDLQINDDDDGGRRDSKIGWWEDSNGLGLLKLKSMLSTLPGPPRTPQKFVLLRNFPNPFNSSTTLEITTAVTDYFQISLYDLRGRKIKVFKKKILLNAGLHHIRLPMEDMASGVYFVELKGRAAVKQISKIMLLK</sequence>
<dbReference type="STRING" id="880073.Cabys_2261"/>
<dbReference type="PaxDb" id="880073-Calab_3356"/>
<organism evidence="4 5">
    <name type="scientific">Caldithrix abyssi DSM 13497</name>
    <dbReference type="NCBI Taxonomy" id="880073"/>
    <lineage>
        <taxon>Bacteria</taxon>
        <taxon>Pseudomonadati</taxon>
        <taxon>Calditrichota</taxon>
        <taxon>Calditrichia</taxon>
        <taxon>Calditrichales</taxon>
        <taxon>Calditrichaceae</taxon>
        <taxon>Caldithrix</taxon>
    </lineage>
</organism>
<dbReference type="SUPFAM" id="SSF49265">
    <property type="entry name" value="Fibronectin type III"/>
    <property type="match status" value="1"/>
</dbReference>
<dbReference type="KEGG" id="caby:Cabys_2261"/>
<dbReference type="AlphaFoldDB" id="H1XW55"/>
<dbReference type="InterPro" id="IPR013783">
    <property type="entry name" value="Ig-like_fold"/>
</dbReference>
<dbReference type="Gene3D" id="2.60.40.1190">
    <property type="match status" value="1"/>
</dbReference>
<dbReference type="InParanoid" id="H1XW55"/>
<dbReference type="Pfam" id="PF06452">
    <property type="entry name" value="CBM9_1"/>
    <property type="match status" value="1"/>
</dbReference>
<feature type="signal peptide" evidence="1">
    <location>
        <begin position="1"/>
        <end position="22"/>
    </location>
</feature>
<name>H1XW55_CALAY</name>
<dbReference type="Pfam" id="PF00041">
    <property type="entry name" value="fn3"/>
    <property type="match status" value="1"/>
</dbReference>
<dbReference type="InterPro" id="IPR014867">
    <property type="entry name" value="Spore_coat_CotH_CotH2/3/7"/>
</dbReference>
<evidence type="ECO:0000313" key="3">
    <source>
        <dbReference type="EMBL" id="APF19010.1"/>
    </source>
</evidence>
<evidence type="ECO:0000256" key="1">
    <source>
        <dbReference type="SAM" id="SignalP"/>
    </source>
</evidence>
<dbReference type="GO" id="GO:0016052">
    <property type="term" value="P:carbohydrate catabolic process"/>
    <property type="evidence" value="ECO:0007669"/>
    <property type="project" value="InterPro"/>
</dbReference>
<proteinExistence type="predicted"/>
<evidence type="ECO:0000313" key="6">
    <source>
        <dbReference type="Proteomes" id="UP000183868"/>
    </source>
</evidence>
<dbReference type="EMBL" id="CM001402">
    <property type="protein sequence ID" value="EHO42960.1"/>
    <property type="molecule type" value="Genomic_DNA"/>
</dbReference>
<dbReference type="EMBL" id="CP018099">
    <property type="protein sequence ID" value="APF19010.1"/>
    <property type="molecule type" value="Genomic_DNA"/>
</dbReference>
<reference evidence="4 5" key="1">
    <citation type="submission" date="2011-09" db="EMBL/GenBank/DDBJ databases">
        <title>The permanent draft genome of Caldithrix abyssi DSM 13497.</title>
        <authorList>
            <consortium name="US DOE Joint Genome Institute (JGI-PGF)"/>
            <person name="Lucas S."/>
            <person name="Han J."/>
            <person name="Lapidus A."/>
            <person name="Bruce D."/>
            <person name="Goodwin L."/>
            <person name="Pitluck S."/>
            <person name="Peters L."/>
            <person name="Kyrpides N."/>
            <person name="Mavromatis K."/>
            <person name="Ivanova N."/>
            <person name="Mikhailova N."/>
            <person name="Chertkov O."/>
            <person name="Detter J.C."/>
            <person name="Tapia R."/>
            <person name="Han C."/>
            <person name="Land M."/>
            <person name="Hauser L."/>
            <person name="Markowitz V."/>
            <person name="Cheng J.-F."/>
            <person name="Hugenholtz P."/>
            <person name="Woyke T."/>
            <person name="Wu D."/>
            <person name="Spring S."/>
            <person name="Brambilla E."/>
            <person name="Klenk H.-P."/>
            <person name="Eisen J.A."/>
        </authorList>
    </citation>
    <scope>NUCLEOTIDE SEQUENCE [LARGE SCALE GENOMIC DNA]</scope>
    <source>
        <strain evidence="4 5">DSM 13497</strain>
    </source>
</reference>
<dbReference type="eggNOG" id="COG0737">
    <property type="taxonomic scope" value="Bacteria"/>
</dbReference>
<dbReference type="Pfam" id="PF08757">
    <property type="entry name" value="CotH"/>
    <property type="match status" value="1"/>
</dbReference>
<dbReference type="GO" id="GO:0004553">
    <property type="term" value="F:hydrolase activity, hydrolyzing O-glycosyl compounds"/>
    <property type="evidence" value="ECO:0007669"/>
    <property type="project" value="InterPro"/>
</dbReference>
<keyword evidence="1" id="KW-0732">Signal</keyword>
<dbReference type="PANTHER" id="PTHR40050">
    <property type="entry name" value="INNER SPORE COAT PROTEIN H"/>
    <property type="match status" value="1"/>
</dbReference>
<dbReference type="eggNOG" id="COG1506">
    <property type="taxonomic scope" value="Bacteria"/>
</dbReference>
<dbReference type="InterPro" id="IPR010502">
    <property type="entry name" value="Carb-bd_dom_fam9"/>
</dbReference>
<accession>H1XW55</accession>
<keyword evidence="5" id="KW-1185">Reference proteome</keyword>